<comment type="caution">
    <text evidence="1">The sequence shown here is derived from an EMBL/GenBank/DDBJ whole genome shotgun (WGS) entry which is preliminary data.</text>
</comment>
<dbReference type="AlphaFoldDB" id="A0AAE0W6Y2"/>
<reference evidence="1" key="3">
    <citation type="submission" date="2023-05" db="EMBL/GenBank/DDBJ databases">
        <authorList>
            <person name="Smith C.H."/>
        </authorList>
    </citation>
    <scope>NUCLEOTIDE SEQUENCE</scope>
    <source>
        <strain evidence="1">CHS0354</strain>
        <tissue evidence="1">Mantle</tissue>
    </source>
</reference>
<gene>
    <name evidence="1" type="ORF">CHS0354_024994</name>
</gene>
<sequence>MKDKKTRQEERKENREIMQDIKKRRKMKKTRNMEIRSKDNSFYLPRLKLAKSADISSTNTTVIFIKTPLNAALGGSLPFGCQHPHVYTPTLNSIPEALDQVISSIPNAEDL</sequence>
<keyword evidence="2" id="KW-1185">Reference proteome</keyword>
<name>A0AAE0W6Y2_9BIVA</name>
<evidence type="ECO:0000313" key="1">
    <source>
        <dbReference type="EMBL" id="KAK3602672.1"/>
    </source>
</evidence>
<dbReference type="Proteomes" id="UP001195483">
    <property type="component" value="Unassembled WGS sequence"/>
</dbReference>
<accession>A0AAE0W6Y2</accession>
<evidence type="ECO:0000313" key="2">
    <source>
        <dbReference type="Proteomes" id="UP001195483"/>
    </source>
</evidence>
<protein>
    <submittedName>
        <fullName evidence="1">Uncharacterized protein</fullName>
    </submittedName>
</protein>
<dbReference type="EMBL" id="JAEAOA010001484">
    <property type="protein sequence ID" value="KAK3602672.1"/>
    <property type="molecule type" value="Genomic_DNA"/>
</dbReference>
<reference evidence="1" key="2">
    <citation type="journal article" date="2021" name="Genome Biol. Evol.">
        <title>Developing a high-quality reference genome for a parasitic bivalve with doubly uniparental inheritance (Bivalvia: Unionida).</title>
        <authorList>
            <person name="Smith C.H."/>
        </authorList>
    </citation>
    <scope>NUCLEOTIDE SEQUENCE</scope>
    <source>
        <strain evidence="1">CHS0354</strain>
        <tissue evidence="1">Mantle</tissue>
    </source>
</reference>
<organism evidence="1 2">
    <name type="scientific">Potamilus streckersoni</name>
    <dbReference type="NCBI Taxonomy" id="2493646"/>
    <lineage>
        <taxon>Eukaryota</taxon>
        <taxon>Metazoa</taxon>
        <taxon>Spiralia</taxon>
        <taxon>Lophotrochozoa</taxon>
        <taxon>Mollusca</taxon>
        <taxon>Bivalvia</taxon>
        <taxon>Autobranchia</taxon>
        <taxon>Heteroconchia</taxon>
        <taxon>Palaeoheterodonta</taxon>
        <taxon>Unionida</taxon>
        <taxon>Unionoidea</taxon>
        <taxon>Unionidae</taxon>
        <taxon>Ambleminae</taxon>
        <taxon>Lampsilini</taxon>
        <taxon>Potamilus</taxon>
    </lineage>
</organism>
<proteinExistence type="predicted"/>
<reference evidence="1" key="1">
    <citation type="journal article" date="2021" name="Genome Biol. Evol.">
        <title>A High-Quality Reference Genome for a Parasitic Bivalve with Doubly Uniparental Inheritance (Bivalvia: Unionida).</title>
        <authorList>
            <person name="Smith C.H."/>
        </authorList>
    </citation>
    <scope>NUCLEOTIDE SEQUENCE</scope>
    <source>
        <strain evidence="1">CHS0354</strain>
    </source>
</reference>